<evidence type="ECO:0000256" key="8">
    <source>
        <dbReference type="PROSITE-ProRule" id="PRU00182"/>
    </source>
</evidence>
<evidence type="ECO:0000313" key="12">
    <source>
        <dbReference type="Proteomes" id="UP000295531"/>
    </source>
</evidence>
<dbReference type="InterPro" id="IPR006225">
    <property type="entry name" value="PsdUridine_synth_RluC/D"/>
</dbReference>
<evidence type="ECO:0000256" key="1">
    <source>
        <dbReference type="ARBA" id="ARBA00000381"/>
    </source>
</evidence>
<evidence type="ECO:0000256" key="9">
    <source>
        <dbReference type="RuleBase" id="RU362028"/>
    </source>
</evidence>
<feature type="domain" description="RNA-binding S4" evidence="10">
    <location>
        <begin position="32"/>
        <end position="97"/>
    </location>
</feature>
<gene>
    <name evidence="11" type="ORF">DEU29_101336</name>
</gene>
<dbReference type="InterPro" id="IPR002942">
    <property type="entry name" value="S4_RNA-bd"/>
</dbReference>
<dbReference type="GO" id="GO:0160141">
    <property type="term" value="F:23S rRNA pseudouridine(955/2504/2580) synthase activity"/>
    <property type="evidence" value="ECO:0007669"/>
    <property type="project" value="UniProtKB-EC"/>
</dbReference>
<comment type="catalytic activity">
    <reaction evidence="9">
        <text>a uridine in RNA = a pseudouridine in RNA</text>
        <dbReference type="Rhea" id="RHEA:48348"/>
        <dbReference type="Rhea" id="RHEA-COMP:12068"/>
        <dbReference type="Rhea" id="RHEA-COMP:12069"/>
        <dbReference type="ChEBI" id="CHEBI:65314"/>
        <dbReference type="ChEBI" id="CHEBI:65315"/>
    </reaction>
</comment>
<keyword evidence="6 9" id="KW-0413">Isomerase</keyword>
<keyword evidence="5 8" id="KW-0694">RNA-binding</keyword>
<evidence type="ECO:0000256" key="6">
    <source>
        <dbReference type="ARBA" id="ARBA00023235"/>
    </source>
</evidence>
<dbReference type="SUPFAM" id="SSF55120">
    <property type="entry name" value="Pseudouridine synthase"/>
    <property type="match status" value="1"/>
</dbReference>
<dbReference type="GO" id="GO:0000455">
    <property type="term" value="P:enzyme-directed rRNA pseudouridine synthesis"/>
    <property type="evidence" value="ECO:0007669"/>
    <property type="project" value="UniProtKB-ARBA"/>
</dbReference>
<comment type="caution">
    <text evidence="11">The sequence shown here is derived from an EMBL/GenBank/DDBJ whole genome shotgun (WGS) entry which is preliminary data.</text>
</comment>
<dbReference type="Gene3D" id="3.30.2350.10">
    <property type="entry name" value="Pseudouridine synthase"/>
    <property type="match status" value="1"/>
</dbReference>
<comment type="function">
    <text evidence="2">Responsible for synthesis of pseudouridine from uracil at positions 955, 2504 and 2580 in 23S ribosomal RNA.</text>
</comment>
<comment type="similarity">
    <text evidence="3 9">Belongs to the pseudouridine synthase RluA family.</text>
</comment>
<dbReference type="CDD" id="cd02869">
    <property type="entry name" value="PseudoU_synth_RluA_like"/>
    <property type="match status" value="1"/>
</dbReference>
<evidence type="ECO:0000256" key="3">
    <source>
        <dbReference type="ARBA" id="ARBA00010876"/>
    </source>
</evidence>
<dbReference type="PROSITE" id="PS01129">
    <property type="entry name" value="PSI_RLU"/>
    <property type="match status" value="1"/>
</dbReference>
<dbReference type="SUPFAM" id="SSF55174">
    <property type="entry name" value="Alpha-L RNA-binding motif"/>
    <property type="match status" value="1"/>
</dbReference>
<dbReference type="PROSITE" id="PS50889">
    <property type="entry name" value="S4"/>
    <property type="match status" value="1"/>
</dbReference>
<dbReference type="Gene3D" id="3.10.290.10">
    <property type="entry name" value="RNA-binding S4 domain"/>
    <property type="match status" value="1"/>
</dbReference>
<evidence type="ECO:0000259" key="10">
    <source>
        <dbReference type="SMART" id="SM00363"/>
    </source>
</evidence>
<dbReference type="PANTHER" id="PTHR21600:SF92">
    <property type="entry name" value="RIBOSOMAL LARGE SUBUNIT PSEUDOURIDINE SYNTHASE C"/>
    <property type="match status" value="1"/>
</dbReference>
<evidence type="ECO:0000256" key="4">
    <source>
        <dbReference type="ARBA" id="ARBA00022552"/>
    </source>
</evidence>
<evidence type="ECO:0000256" key="7">
    <source>
        <dbReference type="PIRSR" id="PIRSR606225-1"/>
    </source>
</evidence>
<evidence type="ECO:0000313" key="11">
    <source>
        <dbReference type="EMBL" id="TDP40785.1"/>
    </source>
</evidence>
<protein>
    <recommendedName>
        <fullName evidence="9">Pseudouridine synthase</fullName>
        <ecNumber evidence="9">5.4.99.-</ecNumber>
    </recommendedName>
</protein>
<organism evidence="11 12">
    <name type="scientific">Idiomarina aquatica</name>
    <dbReference type="NCBI Taxonomy" id="1327752"/>
    <lineage>
        <taxon>Bacteria</taxon>
        <taxon>Pseudomonadati</taxon>
        <taxon>Pseudomonadota</taxon>
        <taxon>Gammaproteobacteria</taxon>
        <taxon>Alteromonadales</taxon>
        <taxon>Idiomarinaceae</taxon>
        <taxon>Idiomarina</taxon>
    </lineage>
</organism>
<dbReference type="NCBIfam" id="TIGR00005">
    <property type="entry name" value="rluA_subfam"/>
    <property type="match status" value="1"/>
</dbReference>
<dbReference type="Pfam" id="PF01479">
    <property type="entry name" value="S4"/>
    <property type="match status" value="1"/>
</dbReference>
<dbReference type="InterPro" id="IPR006145">
    <property type="entry name" value="PsdUridine_synth_RsuA/RluA"/>
</dbReference>
<keyword evidence="4" id="KW-0698">rRNA processing</keyword>
<dbReference type="GO" id="GO:0003723">
    <property type="term" value="F:RNA binding"/>
    <property type="evidence" value="ECO:0007669"/>
    <property type="project" value="UniProtKB-KW"/>
</dbReference>
<dbReference type="SMART" id="SM00363">
    <property type="entry name" value="S4"/>
    <property type="match status" value="1"/>
</dbReference>
<name>A0A4R6PPZ0_9GAMM</name>
<feature type="active site" evidence="7">
    <location>
        <position position="155"/>
    </location>
</feature>
<evidence type="ECO:0000256" key="2">
    <source>
        <dbReference type="ARBA" id="ARBA00002876"/>
    </source>
</evidence>
<proteinExistence type="inferred from homology"/>
<dbReference type="AlphaFoldDB" id="A0A4R6PPZ0"/>
<dbReference type="CDD" id="cd00165">
    <property type="entry name" value="S4"/>
    <property type="match status" value="1"/>
</dbReference>
<dbReference type="EC" id="5.4.99.-" evidence="9"/>
<dbReference type="NCBIfam" id="NF008249">
    <property type="entry name" value="PRK11025.1"/>
    <property type="match status" value="1"/>
</dbReference>
<dbReference type="PANTHER" id="PTHR21600">
    <property type="entry name" value="MITOCHONDRIAL RNA PSEUDOURIDINE SYNTHASE"/>
    <property type="match status" value="1"/>
</dbReference>
<keyword evidence="12" id="KW-1185">Reference proteome</keyword>
<dbReference type="Pfam" id="PF00849">
    <property type="entry name" value="PseudoU_synth_2"/>
    <property type="match status" value="1"/>
</dbReference>
<dbReference type="InterPro" id="IPR006224">
    <property type="entry name" value="PsdUridine_synth_RluA-like_CS"/>
</dbReference>
<dbReference type="InterPro" id="IPR050188">
    <property type="entry name" value="RluA_PseudoU_synthase"/>
</dbReference>
<evidence type="ECO:0000256" key="5">
    <source>
        <dbReference type="ARBA" id="ARBA00022884"/>
    </source>
</evidence>
<dbReference type="InterPro" id="IPR036986">
    <property type="entry name" value="S4_RNA-bd_sf"/>
</dbReference>
<dbReference type="EMBL" id="SNXI01000001">
    <property type="protein sequence ID" value="TDP40785.1"/>
    <property type="molecule type" value="Genomic_DNA"/>
</dbReference>
<reference evidence="11 12" key="1">
    <citation type="submission" date="2019-03" db="EMBL/GenBank/DDBJ databases">
        <title>Freshwater and sediment microbial communities from various areas in North America, analyzing microbe dynamics in response to fracking.</title>
        <authorList>
            <person name="Lamendella R."/>
        </authorList>
    </citation>
    <scope>NUCLEOTIDE SEQUENCE [LARGE SCALE GENOMIC DNA]</scope>
    <source>
        <strain evidence="11 12">18_TX</strain>
    </source>
</reference>
<accession>A0A4R6PPZ0</accession>
<comment type="catalytic activity">
    <reaction evidence="1">
        <text>uridine(955/2504/2580) in 23S rRNA = pseudouridine(955/2504/2580) in 23S rRNA</text>
        <dbReference type="Rhea" id="RHEA:42528"/>
        <dbReference type="Rhea" id="RHEA-COMP:10099"/>
        <dbReference type="Rhea" id="RHEA-COMP:10100"/>
        <dbReference type="ChEBI" id="CHEBI:65314"/>
        <dbReference type="ChEBI" id="CHEBI:65315"/>
        <dbReference type="EC" id="5.4.99.24"/>
    </reaction>
</comment>
<dbReference type="InterPro" id="IPR020103">
    <property type="entry name" value="PsdUridine_synth_cat_dom_sf"/>
</dbReference>
<sequence length="327" mass="37466">MHVVELSDKIRAMKMIQHEVTFHRVSQDETGQRIDNFLMTKLKGVPKSLVYRIVRKGEVRVNKKRIKPDYKLQPDDTIRIPPVKLSERPELPSAKLEQVQALADAIIYEDDHLMVVNKPSGIAVHGGSGLKFGLIEALRALRPNDKNLELVHRLDRDTSGLLMVAKKRSVLKALHEQLREKSVNKQYLALVRGQWQKSCRQVEAPLQKNTLQSGERMVRVDAEGKPSLTRFRIQQRYQQATLVEASPVTGRTHQIRVHALHAGHPIAGDPKYGDREFDEQMQQLGLRRLFLHAWQLTFTHPKTERQCHFEAPLEPALSDLLTRLTAI</sequence>
<dbReference type="Proteomes" id="UP000295531">
    <property type="component" value="Unassembled WGS sequence"/>
</dbReference>